<evidence type="ECO:0000256" key="2">
    <source>
        <dbReference type="SAM" id="MobiDB-lite"/>
    </source>
</evidence>
<gene>
    <name evidence="3" type="ORF">MERR_LOCUS6464</name>
</gene>
<feature type="region of interest" description="Disordered" evidence="2">
    <location>
        <begin position="92"/>
        <end position="125"/>
    </location>
</feature>
<dbReference type="AlphaFoldDB" id="A0A6D2HSL0"/>
<accession>A0A6D2HSL0</accession>
<feature type="compositionally biased region" description="Polar residues" evidence="2">
    <location>
        <begin position="103"/>
        <end position="112"/>
    </location>
</feature>
<organism evidence="3 4">
    <name type="scientific">Microthlaspi erraticum</name>
    <dbReference type="NCBI Taxonomy" id="1685480"/>
    <lineage>
        <taxon>Eukaryota</taxon>
        <taxon>Viridiplantae</taxon>
        <taxon>Streptophyta</taxon>
        <taxon>Embryophyta</taxon>
        <taxon>Tracheophyta</taxon>
        <taxon>Spermatophyta</taxon>
        <taxon>Magnoliopsida</taxon>
        <taxon>eudicotyledons</taxon>
        <taxon>Gunneridae</taxon>
        <taxon>Pentapetalae</taxon>
        <taxon>rosids</taxon>
        <taxon>malvids</taxon>
        <taxon>Brassicales</taxon>
        <taxon>Brassicaceae</taxon>
        <taxon>Coluteocarpeae</taxon>
        <taxon>Microthlaspi</taxon>
    </lineage>
</organism>
<feature type="compositionally biased region" description="Basic and acidic residues" evidence="2">
    <location>
        <begin position="254"/>
        <end position="265"/>
    </location>
</feature>
<evidence type="ECO:0000313" key="4">
    <source>
        <dbReference type="Proteomes" id="UP000467841"/>
    </source>
</evidence>
<feature type="coiled-coil region" evidence="1">
    <location>
        <begin position="39"/>
        <end position="73"/>
    </location>
</feature>
<comment type="caution">
    <text evidence="3">The sequence shown here is derived from an EMBL/GenBank/DDBJ whole genome shotgun (WGS) entry which is preliminary data.</text>
</comment>
<evidence type="ECO:0000256" key="1">
    <source>
        <dbReference type="SAM" id="Coils"/>
    </source>
</evidence>
<dbReference type="PANTHER" id="PTHR33701">
    <property type="entry name" value="TRANSMEMBRANE PROTEIN"/>
    <property type="match status" value="1"/>
</dbReference>
<evidence type="ECO:0000313" key="3">
    <source>
        <dbReference type="EMBL" id="CAA7019229.1"/>
    </source>
</evidence>
<feature type="compositionally biased region" description="Polar residues" evidence="2">
    <location>
        <begin position="338"/>
        <end position="352"/>
    </location>
</feature>
<sequence length="651" mass="71551">MAHQDNNLDPRSIDSDLQDPTSMTIEFLRARLLAERAVSKSARAKLDGLADKVAELEEQLKIVSLQRKKAEQATADVLAILEENGFTDVSDTYDSSSDHETYSHTNSVSGKSISWKGRRREPGSSDKITEIRNRRQRVFDSAYFSSARHRQGRSCRQIRRSESRVVSEDHKRDGNTVDFQETGVRTEGLSKMSEEASRTVVDVTLVKGDESLQRLSSSNGLEKGNSMDMNLERALKNRARVIGSFEDMEETQKEWEKKFTEKENKSSALDSCDVGNHSDVTDESNGDKAQSHLQGSSLVPSLHDTTRSIANEVGFRESFDTLPHGSPNNSVTPPPDQSCKSCISKSVEQDASPSEDKGKRIAECSPPQSCIEPATSTTRSPPLTRPNSGGGSFASQATTTIQNVDYPLVPVAKEKFNPPDTVLTALKQAKLSLQEKVNSLHIRKPEYLSESSCPSTPGSYMNTYALPIEAPFGTKPSLPASNVEFPVGCAGLFRVPSDFSPDPSTRNNFLATRSQRALVSHIPERDIPQLLDTSPPLSMDDRLLTTPPYIGGPKLWAGFRPDGQPMVDAQESRLYRGSSSVLGSEISGSNQVSSTSFNFDRQVSTYTPMSPTQSLYPPDSVMRSREMYSTPYYTRPVALPPTGGSGDGLFR</sequence>
<feature type="region of interest" description="Disordered" evidence="2">
    <location>
        <begin position="1"/>
        <end position="20"/>
    </location>
</feature>
<reference evidence="3" key="1">
    <citation type="submission" date="2020-01" db="EMBL/GenBank/DDBJ databases">
        <authorList>
            <person name="Mishra B."/>
        </authorList>
    </citation>
    <scope>NUCLEOTIDE SEQUENCE [LARGE SCALE GENOMIC DNA]</scope>
</reference>
<proteinExistence type="predicted"/>
<feature type="region of interest" description="Disordered" evidence="2">
    <location>
        <begin position="254"/>
        <end position="303"/>
    </location>
</feature>
<feature type="compositionally biased region" description="Low complexity" evidence="2">
    <location>
        <begin position="373"/>
        <end position="386"/>
    </location>
</feature>
<feature type="compositionally biased region" description="Basic and acidic residues" evidence="2">
    <location>
        <begin position="1"/>
        <end position="14"/>
    </location>
</feature>
<dbReference type="Proteomes" id="UP000467841">
    <property type="component" value="Unassembled WGS sequence"/>
</dbReference>
<protein>
    <submittedName>
        <fullName evidence="3">Uncharacterized protein</fullName>
    </submittedName>
</protein>
<dbReference type="EMBL" id="CACVBM020000444">
    <property type="protein sequence ID" value="CAA7019229.1"/>
    <property type="molecule type" value="Genomic_DNA"/>
</dbReference>
<dbReference type="PANTHER" id="PTHR33701:SF3">
    <property type="entry name" value="TRANSCRIPTIONAL REGULATOR ATRX"/>
    <property type="match status" value="1"/>
</dbReference>
<name>A0A6D2HSL0_9BRAS</name>
<keyword evidence="1" id="KW-0175">Coiled coil</keyword>
<keyword evidence="4" id="KW-1185">Reference proteome</keyword>
<dbReference type="OrthoDB" id="1939754at2759"/>
<feature type="region of interest" description="Disordered" evidence="2">
    <location>
        <begin position="318"/>
        <end position="395"/>
    </location>
</feature>